<evidence type="ECO:0000313" key="2">
    <source>
        <dbReference type="Proteomes" id="UP000199652"/>
    </source>
</evidence>
<dbReference type="AlphaFoldDB" id="A0A1H3ICN0"/>
<dbReference type="RefSeq" id="WP_090246580.1">
    <property type="nucleotide sequence ID" value="NZ_FNOU01000022.1"/>
</dbReference>
<dbReference type="Pfam" id="PF13189">
    <property type="entry name" value="Cytidylate_kin2"/>
    <property type="match status" value="1"/>
</dbReference>
<keyword evidence="1" id="KW-0808">Transferase</keyword>
<dbReference type="Gene3D" id="3.40.50.300">
    <property type="entry name" value="P-loop containing nucleotide triphosphate hydrolases"/>
    <property type="match status" value="1"/>
</dbReference>
<dbReference type="SUPFAM" id="SSF52540">
    <property type="entry name" value="P-loop containing nucleoside triphosphate hydrolases"/>
    <property type="match status" value="1"/>
</dbReference>
<reference evidence="2" key="1">
    <citation type="submission" date="2016-10" db="EMBL/GenBank/DDBJ databases">
        <authorList>
            <person name="Varghese N."/>
            <person name="Submissions S."/>
        </authorList>
    </citation>
    <scope>NUCLEOTIDE SEQUENCE [LARGE SCALE GENOMIC DNA]</scope>
    <source>
        <strain evidence="2">VPI 5359</strain>
    </source>
</reference>
<protein>
    <submittedName>
        <fullName evidence="1">Cytidylate kinase</fullName>
    </submittedName>
</protein>
<dbReference type="EMBL" id="FNOU01000022">
    <property type="protein sequence ID" value="SDY25490.1"/>
    <property type="molecule type" value="Genomic_DNA"/>
</dbReference>
<dbReference type="OrthoDB" id="9781180at2"/>
<dbReference type="InterPro" id="IPR027417">
    <property type="entry name" value="P-loop_NTPase"/>
</dbReference>
<gene>
    <name evidence="1" type="ORF">SAMN04488579_12232</name>
</gene>
<dbReference type="GO" id="GO:0016301">
    <property type="term" value="F:kinase activity"/>
    <property type="evidence" value="ECO:0007669"/>
    <property type="project" value="UniProtKB-KW"/>
</dbReference>
<evidence type="ECO:0000313" key="1">
    <source>
        <dbReference type="EMBL" id="SDY25490.1"/>
    </source>
</evidence>
<dbReference type="Proteomes" id="UP000199652">
    <property type="component" value="Unassembled WGS sequence"/>
</dbReference>
<keyword evidence="1" id="KW-0418">Kinase</keyword>
<dbReference type="STRING" id="1528.SAMN04488579_12232"/>
<name>A0A1H3ICN0_EUBBA</name>
<accession>A0A1H3ICN0</accession>
<organism evidence="1 2">
    <name type="scientific">Eubacterium barkeri</name>
    <name type="common">Clostridium barkeri</name>
    <dbReference type="NCBI Taxonomy" id="1528"/>
    <lineage>
        <taxon>Bacteria</taxon>
        <taxon>Bacillati</taxon>
        <taxon>Bacillota</taxon>
        <taxon>Clostridia</taxon>
        <taxon>Eubacteriales</taxon>
        <taxon>Eubacteriaceae</taxon>
        <taxon>Eubacterium</taxon>
    </lineage>
</organism>
<sequence>MSTKRQIITISRQFGSGGHNIAKRLAKQLDIPFYDEEIIVEAAKESGIDPEMVKALEETPTNSLLYSLSSSAIFGGGSFSPVIDLPMTDKVFLAQSEVIRQYAEAGSCVIVGRCGNFVLRDDPDAVDVFIHRDLEERINQVAKLYDLTQKKAAESVKKVDKQRSGYANYYSDRNWGQADNYDLALNSGLLGEDGCIEVIITFLNRMALRKKARG</sequence>
<keyword evidence="2" id="KW-1185">Reference proteome</keyword>
<proteinExistence type="predicted"/>